<dbReference type="SUPFAM" id="SSF48452">
    <property type="entry name" value="TPR-like"/>
    <property type="match status" value="1"/>
</dbReference>
<keyword evidence="2" id="KW-1185">Reference proteome</keyword>
<evidence type="ECO:0000313" key="1">
    <source>
        <dbReference type="EMBL" id="GER03822.1"/>
    </source>
</evidence>
<protein>
    <recommendedName>
        <fullName evidence="3">MalT-like TPR region domain-containing protein</fullName>
    </recommendedName>
</protein>
<name>A0A5A7N678_9PROT</name>
<dbReference type="Proteomes" id="UP000324996">
    <property type="component" value="Unassembled WGS sequence"/>
</dbReference>
<dbReference type="Gene3D" id="1.25.40.10">
    <property type="entry name" value="Tetratricopeptide repeat domain"/>
    <property type="match status" value="2"/>
</dbReference>
<dbReference type="InterPro" id="IPR011990">
    <property type="entry name" value="TPR-like_helical_dom_sf"/>
</dbReference>
<evidence type="ECO:0008006" key="3">
    <source>
        <dbReference type="Google" id="ProtNLM"/>
    </source>
</evidence>
<dbReference type="EMBL" id="BKCN01000006">
    <property type="protein sequence ID" value="GER03822.1"/>
    <property type="molecule type" value="Genomic_DNA"/>
</dbReference>
<accession>A0A5A7N678</accession>
<evidence type="ECO:0000313" key="2">
    <source>
        <dbReference type="Proteomes" id="UP000324996"/>
    </source>
</evidence>
<comment type="caution">
    <text evidence="1">The sequence shown here is derived from an EMBL/GenBank/DDBJ whole genome shotgun (WGS) entry which is preliminary data.</text>
</comment>
<dbReference type="RefSeq" id="WP_150006967.1">
    <property type="nucleotide sequence ID" value="NZ_BKCN01000006.1"/>
</dbReference>
<reference evidence="1 2" key="1">
    <citation type="submission" date="2019-09" db="EMBL/GenBank/DDBJ databases">
        <title>NBRP : Genome information of microbial organism related human and environment.</title>
        <authorList>
            <person name="Hattori M."/>
            <person name="Oshima K."/>
            <person name="Inaba H."/>
            <person name="Suda W."/>
            <person name="Sakamoto M."/>
            <person name="Iino T."/>
            <person name="Kitahara M."/>
            <person name="Oshida Y."/>
            <person name="Iida T."/>
            <person name="Kudo T."/>
            <person name="Itoh T."/>
            <person name="Ohkuma M."/>
        </authorList>
    </citation>
    <scope>NUCLEOTIDE SEQUENCE [LARGE SCALE GENOMIC DNA]</scope>
    <source>
        <strain evidence="1 2">Q-1</strain>
    </source>
</reference>
<dbReference type="AlphaFoldDB" id="A0A5A7N678"/>
<gene>
    <name evidence="1" type="ORF">JCM17846_15040</name>
</gene>
<proteinExistence type="predicted"/>
<organism evidence="1 2">
    <name type="scientific">Iodidimonas nitroreducens</name>
    <dbReference type="NCBI Taxonomy" id="1236968"/>
    <lineage>
        <taxon>Bacteria</taxon>
        <taxon>Pseudomonadati</taxon>
        <taxon>Pseudomonadota</taxon>
        <taxon>Alphaproteobacteria</taxon>
        <taxon>Iodidimonadales</taxon>
        <taxon>Iodidimonadaceae</taxon>
        <taxon>Iodidimonas</taxon>
    </lineage>
</organism>
<sequence>MGKSFARIGDQDRAAQTLDLALEAARDIGISIGTEQKLALIVGPLTEIGRSEEAIAIASDLNDRFLKADAFGEIALAEARRGNIAAALDHLDRITEPLLALRSTVSMIEWLANEDQNDADLPVSALMDRLDNLDHDLLKALGETRLARIEAERGQPETARDLIAKASEALGALSLNHERARLYAGLALASQALGDQASYEDYADRAANLAAGVRSDYDRPIAIADAVHALTLGGHIDRAAKLAQSVTGLREQSALIRRLAALPGSRPIVQALSDHLLALLTEEDSRFERDRARVAMAEALGDVAAIEQATRIIAAIESDDAQGQALAVLARSL</sequence>